<name>A0ABU1F3B5_9RHOB</name>
<comment type="caution">
    <text evidence="1">The sequence shown here is derived from an EMBL/GenBank/DDBJ whole genome shotgun (WGS) entry which is preliminary data.</text>
</comment>
<gene>
    <name evidence="1" type="ORF">RGD00_01890</name>
</gene>
<dbReference type="EMBL" id="JAVKPH010000001">
    <property type="protein sequence ID" value="MDR5651342.1"/>
    <property type="molecule type" value="Genomic_DNA"/>
</dbReference>
<dbReference type="SUPFAM" id="SSF48452">
    <property type="entry name" value="TPR-like"/>
    <property type="match status" value="1"/>
</dbReference>
<dbReference type="InterPro" id="IPR011990">
    <property type="entry name" value="TPR-like_helical_dom_sf"/>
</dbReference>
<reference evidence="1 2" key="1">
    <citation type="submission" date="2023-09" db="EMBL/GenBank/DDBJ databases">
        <title>Xinfangfangia sedmenti sp. nov., isolated the sedment.</title>
        <authorList>
            <person name="Xu L."/>
        </authorList>
    </citation>
    <scope>NUCLEOTIDE SEQUENCE [LARGE SCALE GENOMIC DNA]</scope>
    <source>
        <strain evidence="1 2">LG-4</strain>
    </source>
</reference>
<dbReference type="Pfam" id="PF06041">
    <property type="entry name" value="DUF924"/>
    <property type="match status" value="1"/>
</dbReference>
<evidence type="ECO:0000313" key="1">
    <source>
        <dbReference type="EMBL" id="MDR5651342.1"/>
    </source>
</evidence>
<dbReference type="Proteomes" id="UP001247754">
    <property type="component" value="Unassembled WGS sequence"/>
</dbReference>
<sequence length="190" mass="20946">MSDPAAVLDFWLGELEPAQWYAVDPALDDDIRARFADLWQAAAEGGLDHWIEGAAGSLAFIVLTDQFPRNMWRGSSRAFTTDALALAAARRAVAAGWDMDAPEPERQFFYLPYMHAEDAADQAECIRLIGERMPDTGAGNLLHARAHAWVIDRFGRFPYRNAAFGRATTPEEQAFLDAGAYAAAVREVQG</sequence>
<dbReference type="InterPro" id="IPR010323">
    <property type="entry name" value="DUF924"/>
</dbReference>
<evidence type="ECO:0000313" key="2">
    <source>
        <dbReference type="Proteomes" id="UP001247754"/>
    </source>
</evidence>
<dbReference type="Gene3D" id="1.25.40.10">
    <property type="entry name" value="Tetratricopeptide repeat domain"/>
    <property type="match status" value="1"/>
</dbReference>
<proteinExistence type="predicted"/>
<keyword evidence="2" id="KW-1185">Reference proteome</keyword>
<accession>A0ABU1F3B5</accession>
<dbReference type="RefSeq" id="WP_310455451.1">
    <property type="nucleotide sequence ID" value="NZ_JAVKPH010000001.1"/>
</dbReference>
<organism evidence="1 2">
    <name type="scientific">Ruixingdingia sedimenti</name>
    <dbReference type="NCBI Taxonomy" id="3073604"/>
    <lineage>
        <taxon>Bacteria</taxon>
        <taxon>Pseudomonadati</taxon>
        <taxon>Pseudomonadota</taxon>
        <taxon>Alphaproteobacteria</taxon>
        <taxon>Rhodobacterales</taxon>
        <taxon>Paracoccaceae</taxon>
        <taxon>Ruixingdingia</taxon>
    </lineage>
</organism>
<protein>
    <submittedName>
        <fullName evidence="1">DUF924 family protein</fullName>
    </submittedName>
</protein>
<dbReference type="Gene3D" id="1.20.58.320">
    <property type="entry name" value="TPR-like"/>
    <property type="match status" value="1"/>
</dbReference>